<dbReference type="Proteomes" id="UP001590950">
    <property type="component" value="Unassembled WGS sequence"/>
</dbReference>
<evidence type="ECO:0000313" key="9">
    <source>
        <dbReference type="Proteomes" id="UP001590950"/>
    </source>
</evidence>
<comment type="similarity">
    <text evidence="1 6">Belongs to the peptidase S10 family.</text>
</comment>
<protein>
    <recommendedName>
        <fullName evidence="6">Carboxypeptidase</fullName>
        <ecNumber evidence="6">3.4.16.-</ecNumber>
    </recommendedName>
</protein>
<evidence type="ECO:0000313" key="8">
    <source>
        <dbReference type="EMBL" id="KAL2040952.1"/>
    </source>
</evidence>
<dbReference type="Gene3D" id="3.40.50.1820">
    <property type="entry name" value="alpha/beta hydrolase"/>
    <property type="match status" value="1"/>
</dbReference>
<dbReference type="InterPro" id="IPR029058">
    <property type="entry name" value="AB_hydrolase_fold"/>
</dbReference>
<keyword evidence="5" id="KW-0325">Glycoprotein</keyword>
<accession>A0ABR4A957</accession>
<dbReference type="EMBL" id="JBEFKJ010000019">
    <property type="protein sequence ID" value="KAL2040952.1"/>
    <property type="molecule type" value="Genomic_DNA"/>
</dbReference>
<keyword evidence="4 6" id="KW-0378">Hydrolase</keyword>
<keyword evidence="3 6" id="KW-0645">Protease</keyword>
<dbReference type="SUPFAM" id="SSF53474">
    <property type="entry name" value="alpha/beta-Hydrolases"/>
    <property type="match status" value="1"/>
</dbReference>
<name>A0ABR4A957_9LECA</name>
<feature type="signal peptide" evidence="6">
    <location>
        <begin position="1"/>
        <end position="30"/>
    </location>
</feature>
<dbReference type="PROSITE" id="PS00131">
    <property type="entry name" value="CARBOXYPEPT_SER_SER"/>
    <property type="match status" value="1"/>
</dbReference>
<dbReference type="PANTHER" id="PTHR11802:SF404">
    <property type="entry name" value="CARBOXYPEPTIDASE"/>
    <property type="match status" value="1"/>
</dbReference>
<keyword evidence="9" id="KW-1185">Reference proteome</keyword>
<dbReference type="PRINTS" id="PR00724">
    <property type="entry name" value="CRBOXYPTASEC"/>
</dbReference>
<dbReference type="Pfam" id="PF00450">
    <property type="entry name" value="Peptidase_S10"/>
    <property type="match status" value="1"/>
</dbReference>
<keyword evidence="6" id="KW-0732">Signal</keyword>
<evidence type="ECO:0000256" key="6">
    <source>
        <dbReference type="RuleBase" id="RU361156"/>
    </source>
</evidence>
<reference evidence="8 9" key="1">
    <citation type="submission" date="2024-09" db="EMBL/GenBank/DDBJ databases">
        <title>Rethinking Asexuality: The Enigmatic Case of Functional Sexual Genes in Lepraria (Stereocaulaceae).</title>
        <authorList>
            <person name="Doellman M."/>
            <person name="Sun Y."/>
            <person name="Barcenas-Pena A."/>
            <person name="Lumbsch H.T."/>
            <person name="Grewe F."/>
        </authorList>
    </citation>
    <scope>NUCLEOTIDE SEQUENCE [LARGE SCALE GENOMIC DNA]</scope>
    <source>
        <strain evidence="8 9">Mercado 3170</strain>
    </source>
</reference>
<organism evidence="8 9">
    <name type="scientific">Stereocaulon virgatum</name>
    <dbReference type="NCBI Taxonomy" id="373712"/>
    <lineage>
        <taxon>Eukaryota</taxon>
        <taxon>Fungi</taxon>
        <taxon>Dikarya</taxon>
        <taxon>Ascomycota</taxon>
        <taxon>Pezizomycotina</taxon>
        <taxon>Lecanoromycetes</taxon>
        <taxon>OSLEUM clade</taxon>
        <taxon>Lecanoromycetidae</taxon>
        <taxon>Lecanorales</taxon>
        <taxon>Lecanorineae</taxon>
        <taxon>Stereocaulaceae</taxon>
        <taxon>Stereocaulon</taxon>
    </lineage>
</organism>
<evidence type="ECO:0000256" key="4">
    <source>
        <dbReference type="ARBA" id="ARBA00022801"/>
    </source>
</evidence>
<evidence type="ECO:0000256" key="7">
    <source>
        <dbReference type="SAM" id="MobiDB-lite"/>
    </source>
</evidence>
<dbReference type="PROSITE" id="PS00560">
    <property type="entry name" value="CARBOXYPEPT_SER_HIS"/>
    <property type="match status" value="1"/>
</dbReference>
<dbReference type="InterPro" id="IPR001563">
    <property type="entry name" value="Peptidase_S10"/>
</dbReference>
<dbReference type="InterPro" id="IPR033124">
    <property type="entry name" value="Ser_caboxypep_his_AS"/>
</dbReference>
<gene>
    <name evidence="8" type="ORF">N7G274_006410</name>
</gene>
<evidence type="ECO:0000256" key="2">
    <source>
        <dbReference type="ARBA" id="ARBA00022645"/>
    </source>
</evidence>
<dbReference type="PANTHER" id="PTHR11802">
    <property type="entry name" value="SERINE PROTEASE FAMILY S10 SERINE CARBOXYPEPTIDASE"/>
    <property type="match status" value="1"/>
</dbReference>
<evidence type="ECO:0000256" key="5">
    <source>
        <dbReference type="ARBA" id="ARBA00023180"/>
    </source>
</evidence>
<evidence type="ECO:0000256" key="3">
    <source>
        <dbReference type="ARBA" id="ARBA00022670"/>
    </source>
</evidence>
<feature type="chain" id="PRO_5044993171" description="Carboxypeptidase" evidence="6">
    <location>
        <begin position="31"/>
        <end position="716"/>
    </location>
</feature>
<comment type="caution">
    <text evidence="8">The sequence shown here is derived from an EMBL/GenBank/DDBJ whole genome shotgun (WGS) entry which is preliminary data.</text>
</comment>
<feature type="region of interest" description="Disordered" evidence="7">
    <location>
        <begin position="665"/>
        <end position="690"/>
    </location>
</feature>
<dbReference type="EC" id="3.4.16.-" evidence="6"/>
<evidence type="ECO:0000256" key="1">
    <source>
        <dbReference type="ARBA" id="ARBA00009431"/>
    </source>
</evidence>
<keyword evidence="2 6" id="KW-0121">Carboxypeptidase</keyword>
<proteinExistence type="inferred from homology"/>
<sequence>MARSTIEHLQSLSSIAALLILLLHVALSDGQFPLPLNSASNFTTVKSPANSNVTIRFKTPPVGTCTTAFPTQKQYTGYVSLPPFTLAPIQQNYSINTFFWFFEARTNASTAPLTIFLNGGPGSSSMVGLFNENGPCQVVEMAQGRLGTQVNEWGWDRSTNILYVDQPNQVGFSYDTATNGSLNLFTSIIDEPPLNVPSGQPAYTYLNGTFSSNNANTTTNTTEIAAHAIWHMLQGFLSTFPQYNPGTYSNSTAPSVVGVNLFAESYGGKYGPAFATLWEQQNLLRKNGSVFSNRILEIHLISLGIMQGCVDDLVQGRFYPIFANNNTYGIQALSLTDQQTAASSYLSVDGCQQKIQSCRNAVTSQDPTDNGDVSIVNQICEEAQRTCNNDVIGPYTASGRDVYDITQTTPDPFPPSRYLEYLNYADVQAAIGVSINYTENNPAVQNAFMQTGDYERGDHISQMAYLLSLGVRVALIYGDRDYICNWLGGQAVSFSIAAQSQAYTPFYSAGYADIVVNNSYVGGAVRQYGNLSFSRIYDAGHLIPAYQPETAFTVFTRIIMGSDISLGEPANLANYMSNGTANATYTTKAPEQLQPTCWIRNIENSCNNNHKVMLQQSQGVIINGVLYNDVSDWKKPPPDISMSAGYPGTGPLSTMTTGAAPTGGSAVTTTNNPLTGVFTATRTPSPTKKGAALTNRKVRAGFLLMCTAVAMAGTIM</sequence>
<feature type="compositionally biased region" description="Polar residues" evidence="7">
    <location>
        <begin position="665"/>
        <end position="686"/>
    </location>
</feature>
<dbReference type="InterPro" id="IPR018202">
    <property type="entry name" value="Ser_caboxypep_ser_AS"/>
</dbReference>